<dbReference type="OrthoDB" id="9795306at2"/>
<sequence length="143" mass="15455">MATSAAATATPEAQETPAVLGGVVAYLTVGGATKAAEFYERAFGATEVARHPVDEQGRTMHLHLYINGSSVMLCDAYPEYGHPLKEPQGVTMHLMVDDIDAWFDRAVKAGAEVILPVQVMFWGDRYGQLRDPFGVTWAMVAPA</sequence>
<evidence type="ECO:0000313" key="2">
    <source>
        <dbReference type="EMBL" id="EHK57337.1"/>
    </source>
</evidence>
<accession>H0HPP4</accession>
<dbReference type="SUPFAM" id="SSF54593">
    <property type="entry name" value="Glyoxalase/Bleomycin resistance protein/Dihydroxybiphenyl dioxygenase"/>
    <property type="match status" value="1"/>
</dbReference>
<dbReference type="Pfam" id="PF00903">
    <property type="entry name" value="Glyoxalase"/>
    <property type="match status" value="1"/>
</dbReference>
<reference evidence="2 3" key="1">
    <citation type="journal article" date="2012" name="J. Bacteriol.">
        <title>Draft Genome Sequence of Mesorhizobium alhagi CCNWXJ12-2T, a Novel Salt-Resistant Species Isolated from the Desert of Northwestern China.</title>
        <authorList>
            <person name="Zhou M."/>
            <person name="Chen W."/>
            <person name="Chen H."/>
            <person name="Wei G."/>
        </authorList>
    </citation>
    <scope>NUCLEOTIDE SEQUENCE [LARGE SCALE GENOMIC DNA]</scope>
    <source>
        <strain evidence="2 3">CCNWXJ12-2</strain>
    </source>
</reference>
<feature type="domain" description="VOC" evidence="1">
    <location>
        <begin position="19"/>
        <end position="142"/>
    </location>
</feature>
<dbReference type="EMBL" id="AHAM01000073">
    <property type="protein sequence ID" value="EHK57337.1"/>
    <property type="molecule type" value="Genomic_DNA"/>
</dbReference>
<protein>
    <submittedName>
        <fullName evidence="2">Glyoxalase family protein</fullName>
    </submittedName>
</protein>
<dbReference type="PANTHER" id="PTHR34109">
    <property type="entry name" value="BNAUNNG04460D PROTEIN-RELATED"/>
    <property type="match status" value="1"/>
</dbReference>
<dbReference type="Proteomes" id="UP000003250">
    <property type="component" value="Unassembled WGS sequence"/>
</dbReference>
<dbReference type="InterPro" id="IPR004360">
    <property type="entry name" value="Glyas_Fos-R_dOase_dom"/>
</dbReference>
<dbReference type="PANTHER" id="PTHR34109:SF1">
    <property type="entry name" value="VOC DOMAIN-CONTAINING PROTEIN"/>
    <property type="match status" value="1"/>
</dbReference>
<dbReference type="PROSITE" id="PS51819">
    <property type="entry name" value="VOC"/>
    <property type="match status" value="1"/>
</dbReference>
<dbReference type="RefSeq" id="WP_008835755.1">
    <property type="nucleotide sequence ID" value="NZ_AHAM01000073.1"/>
</dbReference>
<dbReference type="AlphaFoldDB" id="H0HPP4"/>
<keyword evidence="3" id="KW-1185">Reference proteome</keyword>
<gene>
    <name evidence="2" type="ORF">MAXJ12_10618</name>
</gene>
<proteinExistence type="predicted"/>
<evidence type="ECO:0000313" key="3">
    <source>
        <dbReference type="Proteomes" id="UP000003250"/>
    </source>
</evidence>
<dbReference type="PATRIC" id="fig|1107882.3.peg.2088"/>
<dbReference type="CDD" id="cd07246">
    <property type="entry name" value="VOC_like"/>
    <property type="match status" value="1"/>
</dbReference>
<dbReference type="Gene3D" id="3.10.180.10">
    <property type="entry name" value="2,3-Dihydroxybiphenyl 1,2-Dioxygenase, domain 1"/>
    <property type="match status" value="1"/>
</dbReference>
<dbReference type="InterPro" id="IPR037523">
    <property type="entry name" value="VOC_core"/>
</dbReference>
<dbReference type="InterPro" id="IPR029068">
    <property type="entry name" value="Glyas_Bleomycin-R_OHBP_Dase"/>
</dbReference>
<evidence type="ECO:0000259" key="1">
    <source>
        <dbReference type="PROSITE" id="PS51819"/>
    </source>
</evidence>
<organism evidence="2 3">
    <name type="scientific">Mesorhizobium alhagi CCNWXJ12-2</name>
    <dbReference type="NCBI Taxonomy" id="1107882"/>
    <lineage>
        <taxon>Bacteria</taxon>
        <taxon>Pseudomonadati</taxon>
        <taxon>Pseudomonadota</taxon>
        <taxon>Alphaproteobacteria</taxon>
        <taxon>Hyphomicrobiales</taxon>
        <taxon>Phyllobacteriaceae</taxon>
        <taxon>Allomesorhizobium</taxon>
    </lineage>
</organism>
<name>H0HPP4_9HYPH</name>